<sequence length="59" mass="6374">MGHHPVALGHRFQMVADVGRVHFGDRTTSDPHSIGTNLVETGGARGGPGRHVFIVPYRD</sequence>
<evidence type="ECO:0000256" key="1">
    <source>
        <dbReference type="SAM" id="MobiDB-lite"/>
    </source>
</evidence>
<proteinExistence type="predicted"/>
<feature type="compositionally biased region" description="Polar residues" evidence="1">
    <location>
        <begin position="30"/>
        <end position="39"/>
    </location>
</feature>
<name>A0ABQ3Z244_9ACTN</name>
<accession>A0ABQ3Z244</accession>
<keyword evidence="3" id="KW-1185">Reference proteome</keyword>
<gene>
    <name evidence="2" type="ORF">Adu01nite_49940</name>
</gene>
<protein>
    <submittedName>
        <fullName evidence="2">Uncharacterized protein</fullName>
    </submittedName>
</protein>
<reference evidence="2 3" key="1">
    <citation type="submission" date="2021-01" db="EMBL/GenBank/DDBJ databases">
        <title>Whole genome shotgun sequence of Actinoplanes durhamensis NBRC 14914.</title>
        <authorList>
            <person name="Komaki H."/>
            <person name="Tamura T."/>
        </authorList>
    </citation>
    <scope>NUCLEOTIDE SEQUENCE [LARGE SCALE GENOMIC DNA]</scope>
    <source>
        <strain evidence="2 3">NBRC 14914</strain>
    </source>
</reference>
<evidence type="ECO:0000313" key="2">
    <source>
        <dbReference type="EMBL" id="GIE03644.1"/>
    </source>
</evidence>
<feature type="region of interest" description="Disordered" evidence="1">
    <location>
        <begin position="25"/>
        <end position="45"/>
    </location>
</feature>
<evidence type="ECO:0000313" key="3">
    <source>
        <dbReference type="Proteomes" id="UP000637628"/>
    </source>
</evidence>
<organism evidence="2 3">
    <name type="scientific">Paractinoplanes durhamensis</name>
    <dbReference type="NCBI Taxonomy" id="113563"/>
    <lineage>
        <taxon>Bacteria</taxon>
        <taxon>Bacillati</taxon>
        <taxon>Actinomycetota</taxon>
        <taxon>Actinomycetes</taxon>
        <taxon>Micromonosporales</taxon>
        <taxon>Micromonosporaceae</taxon>
        <taxon>Paractinoplanes</taxon>
    </lineage>
</organism>
<comment type="caution">
    <text evidence="2">The sequence shown here is derived from an EMBL/GenBank/DDBJ whole genome shotgun (WGS) entry which is preliminary data.</text>
</comment>
<dbReference type="EMBL" id="BOML01000038">
    <property type="protein sequence ID" value="GIE03644.1"/>
    <property type="molecule type" value="Genomic_DNA"/>
</dbReference>
<dbReference type="Proteomes" id="UP000637628">
    <property type="component" value="Unassembled WGS sequence"/>
</dbReference>